<gene>
    <name evidence="1" type="ORF">CBP12_08495</name>
</gene>
<accession>A0A1Y0CYU6</accession>
<dbReference type="InterPro" id="IPR021246">
    <property type="entry name" value="DUF2797"/>
</dbReference>
<dbReference type="Pfam" id="PF10977">
    <property type="entry name" value="DUF2797"/>
    <property type="match status" value="1"/>
</dbReference>
<sequence length="282" mass="31195">MTVINDPSLHNATLSGTLSKMQAVLDTPIRYQLRLGEHSVNLNEHLGKEISLTYQGQIFCSACGRKTNKSYAQGHCFPCMKTLARCDMCILKPETCHYFAGTCREPQWGEQHCMVGHIVYLANTSGLKVGITRQTQVPTRWIDQGATQALPLVHVATRQLSGLLEVELAKLVADKTNWRTMLKGGEADIDLTAEAARLITAIQPKIDELQLNHGAQAVTLLNETVVSLTYPVIEYPTKIVSHNFDKNPQVTGVLLGIKGQYLMLDTGVINLRKFSGYEVAFN</sequence>
<organism evidence="1 2">
    <name type="scientific">Oceanisphaera avium</name>
    <dbReference type="NCBI Taxonomy" id="1903694"/>
    <lineage>
        <taxon>Bacteria</taxon>
        <taxon>Pseudomonadati</taxon>
        <taxon>Pseudomonadota</taxon>
        <taxon>Gammaproteobacteria</taxon>
        <taxon>Aeromonadales</taxon>
        <taxon>Aeromonadaceae</taxon>
        <taxon>Oceanisphaera</taxon>
    </lineage>
</organism>
<evidence type="ECO:0000313" key="1">
    <source>
        <dbReference type="EMBL" id="ART80184.1"/>
    </source>
</evidence>
<dbReference type="Proteomes" id="UP000243793">
    <property type="component" value="Chromosome"/>
</dbReference>
<keyword evidence="2" id="KW-1185">Reference proteome</keyword>
<dbReference type="KEGG" id="ocm:CBP12_08495"/>
<protein>
    <recommendedName>
        <fullName evidence="3">DUF2797 domain-containing protein</fullName>
    </recommendedName>
</protein>
<dbReference type="AlphaFoldDB" id="A0A1Y0CYU6"/>
<dbReference type="EMBL" id="CP021376">
    <property type="protein sequence ID" value="ART80184.1"/>
    <property type="molecule type" value="Genomic_DNA"/>
</dbReference>
<proteinExistence type="predicted"/>
<dbReference type="OrthoDB" id="9775734at2"/>
<dbReference type="RefSeq" id="WP_086964050.1">
    <property type="nucleotide sequence ID" value="NZ_CP021376.1"/>
</dbReference>
<reference evidence="2" key="1">
    <citation type="submission" date="2017-05" db="EMBL/GenBank/DDBJ databases">
        <authorList>
            <person name="Sung H."/>
        </authorList>
    </citation>
    <scope>NUCLEOTIDE SEQUENCE [LARGE SCALE GENOMIC DNA]</scope>
    <source>
        <strain evidence="2">AMac2203</strain>
    </source>
</reference>
<evidence type="ECO:0008006" key="3">
    <source>
        <dbReference type="Google" id="ProtNLM"/>
    </source>
</evidence>
<evidence type="ECO:0000313" key="2">
    <source>
        <dbReference type="Proteomes" id="UP000243793"/>
    </source>
</evidence>
<name>A0A1Y0CYU6_9GAMM</name>